<dbReference type="RefSeq" id="WP_166701198.1">
    <property type="nucleotide sequence ID" value="NZ_JAAQTL010000003.1"/>
</dbReference>
<sequence length="94" mass="10565">MIDYNVALAKVNEHLGKSEMALQVTSCDEFPVGWLFYYQTKEYLETGDPSSLLAGNGPMLIDRETGDLLILVTYRPVEVQIEEYARRRGHAIGG</sequence>
<reference evidence="2 3" key="1">
    <citation type="journal article" date="2006" name="Int. J. Syst. Evol. Microbiol.">
        <title>Dyella yeojuensis sp. nov., isolated from greenhouse soil in Korea.</title>
        <authorList>
            <person name="Kim B.Y."/>
            <person name="Weon H.Y."/>
            <person name="Lee K.H."/>
            <person name="Seok S.J."/>
            <person name="Kwon S.W."/>
            <person name="Go S.J."/>
            <person name="Stackebrandt E."/>
        </authorList>
    </citation>
    <scope>NUCLEOTIDE SEQUENCE [LARGE SCALE GENOMIC DNA]</scope>
    <source>
        <strain evidence="2 3">DSM 17673</strain>
    </source>
</reference>
<dbReference type="Proteomes" id="UP000518878">
    <property type="component" value="Unassembled WGS sequence"/>
</dbReference>
<keyword evidence="3" id="KW-1185">Reference proteome</keyword>
<dbReference type="InterPro" id="IPR029082">
    <property type="entry name" value="Imm35"/>
</dbReference>
<dbReference type="Pfam" id="PF15567">
    <property type="entry name" value="Imm35"/>
    <property type="match status" value="1"/>
</dbReference>
<evidence type="ECO:0000259" key="1">
    <source>
        <dbReference type="Pfam" id="PF15567"/>
    </source>
</evidence>
<feature type="domain" description="Immunity protein 35" evidence="1">
    <location>
        <begin position="7"/>
        <end position="77"/>
    </location>
</feature>
<evidence type="ECO:0000313" key="2">
    <source>
        <dbReference type="EMBL" id="NID17385.1"/>
    </source>
</evidence>
<dbReference type="EMBL" id="JAAQTL010000003">
    <property type="protein sequence ID" value="NID17385.1"/>
    <property type="molecule type" value="Genomic_DNA"/>
</dbReference>
<accession>A0A7X5QXY5</accession>
<name>A0A7X5QXY5_9GAMM</name>
<comment type="caution">
    <text evidence="2">The sequence shown here is derived from an EMBL/GenBank/DDBJ whole genome shotgun (WGS) entry which is preliminary data.</text>
</comment>
<evidence type="ECO:0000313" key="3">
    <source>
        <dbReference type="Proteomes" id="UP000518878"/>
    </source>
</evidence>
<gene>
    <name evidence="2" type="ORF">HBF32_18060</name>
</gene>
<proteinExistence type="predicted"/>
<protein>
    <recommendedName>
        <fullName evidence="1">Immunity protein 35 domain-containing protein</fullName>
    </recommendedName>
</protein>
<organism evidence="2 3">
    <name type="scientific">Luteibacter yeojuensis</name>
    <dbReference type="NCBI Taxonomy" id="345309"/>
    <lineage>
        <taxon>Bacteria</taxon>
        <taxon>Pseudomonadati</taxon>
        <taxon>Pseudomonadota</taxon>
        <taxon>Gammaproteobacteria</taxon>
        <taxon>Lysobacterales</taxon>
        <taxon>Rhodanobacteraceae</taxon>
        <taxon>Luteibacter</taxon>
    </lineage>
</organism>
<dbReference type="AlphaFoldDB" id="A0A7X5QXY5"/>